<accession>A0A3A9ZI77</accession>
<protein>
    <recommendedName>
        <fullName evidence="3">Glycolipid-binding domain-containing protein</fullName>
    </recommendedName>
</protein>
<dbReference type="OrthoDB" id="7347529at2"/>
<evidence type="ECO:0000313" key="1">
    <source>
        <dbReference type="EMBL" id="RKN47950.1"/>
    </source>
</evidence>
<keyword evidence="2" id="KW-1185">Reference proteome</keyword>
<organism evidence="1 2">
    <name type="scientific">Micromonospora endolithica</name>
    <dbReference type="NCBI Taxonomy" id="230091"/>
    <lineage>
        <taxon>Bacteria</taxon>
        <taxon>Bacillati</taxon>
        <taxon>Actinomycetota</taxon>
        <taxon>Actinomycetes</taxon>
        <taxon>Micromonosporales</taxon>
        <taxon>Micromonosporaceae</taxon>
        <taxon>Micromonospora</taxon>
    </lineage>
</organism>
<dbReference type="AlphaFoldDB" id="A0A3A9ZI77"/>
<name>A0A3A9ZI77_9ACTN</name>
<dbReference type="EMBL" id="RBAK01000004">
    <property type="protein sequence ID" value="RKN47950.1"/>
    <property type="molecule type" value="Genomic_DNA"/>
</dbReference>
<dbReference type="RefSeq" id="WP_120728909.1">
    <property type="nucleotide sequence ID" value="NZ_RBAK01000004.1"/>
</dbReference>
<evidence type="ECO:0000313" key="2">
    <source>
        <dbReference type="Proteomes" id="UP000281726"/>
    </source>
</evidence>
<dbReference type="SUPFAM" id="SSF159275">
    <property type="entry name" value="PA1994-like"/>
    <property type="match status" value="1"/>
</dbReference>
<reference evidence="1 2" key="1">
    <citation type="journal article" date="2004" name="Syst. Appl. Microbiol.">
        <title>Cryptoendolithic actinomycetes from antarctic sandstone rock samples: Micromonospora endolithica sp. nov. and two isolates related to Micromonospora coerulea Jensen 1932.</title>
        <authorList>
            <person name="Hirsch P."/>
            <person name="Mevs U."/>
            <person name="Kroppenstedt R.M."/>
            <person name="Schumann P."/>
            <person name="Stackebrandt E."/>
        </authorList>
    </citation>
    <scope>NUCLEOTIDE SEQUENCE [LARGE SCALE GENOMIC DNA]</scope>
    <source>
        <strain evidence="1 2">JCM 12677</strain>
    </source>
</reference>
<sequence length="192" mass="21242">MSFRSPPASAAWRHLDARNGFEVVYFRTGGGHRMQGCTTAVEDGEPWIVDYTVEVDDNWLTRRASVVRRGPSGSDEVRLETDGDGRWWVDGEHAPHLDGCLDVDLESSAMTNALPAHRMGLPVGGRAEAPAAYVRVGEMRVERLEQTYVRAADDDGRQRYDYAAPAFEVECRLVYDPSGLVLDYPGLAVRAG</sequence>
<gene>
    <name evidence="1" type="ORF">D7223_13960</name>
</gene>
<dbReference type="Proteomes" id="UP000281726">
    <property type="component" value="Unassembled WGS sequence"/>
</dbReference>
<proteinExistence type="predicted"/>
<dbReference type="InterPro" id="IPR009467">
    <property type="entry name" value="Glycolipid-bd_prot_put"/>
</dbReference>
<evidence type="ECO:0008006" key="3">
    <source>
        <dbReference type="Google" id="ProtNLM"/>
    </source>
</evidence>
<comment type="caution">
    <text evidence="1">The sequence shown here is derived from an EMBL/GenBank/DDBJ whole genome shotgun (WGS) entry which is preliminary data.</text>
</comment>
<dbReference type="Pfam" id="PF06475">
    <property type="entry name" value="Glycolipid_bind"/>
    <property type="match status" value="1"/>
</dbReference>